<feature type="domain" description="Quercetin 2,3-dioxygenase C-terminal cupin" evidence="5">
    <location>
        <begin position="147"/>
        <end position="231"/>
    </location>
</feature>
<dbReference type="GO" id="GO:0046872">
    <property type="term" value="F:metal ion binding"/>
    <property type="evidence" value="ECO:0007669"/>
    <property type="project" value="UniProtKB-KW"/>
</dbReference>
<evidence type="ECO:0000259" key="5">
    <source>
        <dbReference type="Pfam" id="PF17954"/>
    </source>
</evidence>
<comment type="caution">
    <text evidence="6">The sequence shown here is derived from an EMBL/GenBank/DDBJ whole genome shotgun (WGS) entry which is preliminary data.</text>
</comment>
<dbReference type="AlphaFoldDB" id="A0A317PWZ8"/>
<dbReference type="PANTHER" id="PTHR43212">
    <property type="entry name" value="QUERCETIN 2,3-DIOXYGENASE"/>
    <property type="match status" value="1"/>
</dbReference>
<dbReference type="EMBL" id="QGTR01000001">
    <property type="protein sequence ID" value="PWW04020.1"/>
    <property type="molecule type" value="Genomic_DNA"/>
</dbReference>
<evidence type="ECO:0000256" key="2">
    <source>
        <dbReference type="PIRSR" id="PIRSR006232-1"/>
    </source>
</evidence>
<evidence type="ECO:0000259" key="4">
    <source>
        <dbReference type="Pfam" id="PF02678"/>
    </source>
</evidence>
<proteinExistence type="inferred from homology"/>
<dbReference type="InterPro" id="IPR003829">
    <property type="entry name" value="Pirin_N_dom"/>
</dbReference>
<gene>
    <name evidence="6" type="ORF">DFR52_101710</name>
</gene>
<keyword evidence="2" id="KW-0479">Metal-binding</keyword>
<dbReference type="PIRSF" id="PIRSF006232">
    <property type="entry name" value="Pirin"/>
    <property type="match status" value="1"/>
</dbReference>
<dbReference type="SUPFAM" id="SSF51182">
    <property type="entry name" value="RmlC-like cupins"/>
    <property type="match status" value="1"/>
</dbReference>
<protein>
    <recommendedName>
        <fullName evidence="8">Pirin N-terminal domain-containing protein</fullName>
    </recommendedName>
</protein>
<feature type="domain" description="Pirin N-terminal" evidence="4">
    <location>
        <begin position="12"/>
        <end position="119"/>
    </location>
</feature>
<feature type="binding site" evidence="2">
    <location>
        <position position="101"/>
    </location>
    <ligand>
        <name>Fe cation</name>
        <dbReference type="ChEBI" id="CHEBI:24875"/>
    </ligand>
</feature>
<feature type="binding site" evidence="2">
    <location>
        <position position="59"/>
    </location>
    <ligand>
        <name>Fe cation</name>
        <dbReference type="ChEBI" id="CHEBI:24875"/>
    </ligand>
</feature>
<name>A0A317PWZ8_9HYPH</name>
<evidence type="ECO:0000256" key="3">
    <source>
        <dbReference type="RuleBase" id="RU003457"/>
    </source>
</evidence>
<feature type="binding site" evidence="2">
    <location>
        <position position="57"/>
    </location>
    <ligand>
        <name>Fe cation</name>
        <dbReference type="ChEBI" id="CHEBI:24875"/>
    </ligand>
</feature>
<dbReference type="Gene3D" id="2.60.120.10">
    <property type="entry name" value="Jelly Rolls"/>
    <property type="match status" value="2"/>
</dbReference>
<dbReference type="InterPro" id="IPR011051">
    <property type="entry name" value="RmlC_Cupin_sf"/>
</dbReference>
<accession>A0A317PWZ8</accession>
<evidence type="ECO:0000256" key="1">
    <source>
        <dbReference type="ARBA" id="ARBA00008416"/>
    </source>
</evidence>
<organism evidence="6 7">
    <name type="scientific">Hoeflea marina</name>
    <dbReference type="NCBI Taxonomy" id="274592"/>
    <lineage>
        <taxon>Bacteria</taxon>
        <taxon>Pseudomonadati</taxon>
        <taxon>Pseudomonadota</taxon>
        <taxon>Alphaproteobacteria</taxon>
        <taxon>Hyphomicrobiales</taxon>
        <taxon>Rhizobiaceae</taxon>
        <taxon>Hoeflea</taxon>
    </lineage>
</organism>
<dbReference type="PANTHER" id="PTHR43212:SF3">
    <property type="entry name" value="QUERCETIN 2,3-DIOXYGENASE"/>
    <property type="match status" value="1"/>
</dbReference>
<sequence>MILIHEAMNRGHTDMGWLNSFHTFSFGGFQDPTRMGYAALRVINEDRIVPGSGFGEHAHSNMDILTIVLSGRLRHQDTLGNVTTMAPGEIQLMSAGSGIRHSEMNASDKDPAHFLQIWLIPDSSGGAPGYQQAPLPESETAQHWTLIAGGPAAGAPLRLNSDSRVLIAAAREGTRTDVPVRPGRKTFLQVIEGLAEVDGERLGAGDGVQIGDEAMGDLAWITQGRALLFDMRG</sequence>
<dbReference type="InterPro" id="IPR041602">
    <property type="entry name" value="Quercetinase_C"/>
</dbReference>
<evidence type="ECO:0000313" key="7">
    <source>
        <dbReference type="Proteomes" id="UP000246352"/>
    </source>
</evidence>
<dbReference type="Proteomes" id="UP000246352">
    <property type="component" value="Unassembled WGS sequence"/>
</dbReference>
<keyword evidence="2" id="KW-0408">Iron</keyword>
<dbReference type="InterPro" id="IPR014710">
    <property type="entry name" value="RmlC-like_jellyroll"/>
</dbReference>
<feature type="binding site" evidence="2">
    <location>
        <position position="103"/>
    </location>
    <ligand>
        <name>Fe cation</name>
        <dbReference type="ChEBI" id="CHEBI:24875"/>
    </ligand>
</feature>
<comment type="cofactor">
    <cofactor evidence="2">
        <name>Fe cation</name>
        <dbReference type="ChEBI" id="CHEBI:24875"/>
    </cofactor>
    <text evidence="2">Binds 1 Fe cation per subunit.</text>
</comment>
<evidence type="ECO:0008006" key="8">
    <source>
        <dbReference type="Google" id="ProtNLM"/>
    </source>
</evidence>
<dbReference type="Pfam" id="PF02678">
    <property type="entry name" value="Pirin"/>
    <property type="match status" value="1"/>
</dbReference>
<dbReference type="Pfam" id="PF17954">
    <property type="entry name" value="Pirin_C_2"/>
    <property type="match status" value="1"/>
</dbReference>
<evidence type="ECO:0000313" key="6">
    <source>
        <dbReference type="EMBL" id="PWW04020.1"/>
    </source>
</evidence>
<comment type="similarity">
    <text evidence="1 3">Belongs to the pirin family.</text>
</comment>
<keyword evidence="7" id="KW-1185">Reference proteome</keyword>
<dbReference type="CDD" id="cd02910">
    <property type="entry name" value="cupin_Yhhw_N"/>
    <property type="match status" value="1"/>
</dbReference>
<dbReference type="InterPro" id="IPR012093">
    <property type="entry name" value="Pirin"/>
</dbReference>
<reference evidence="6 7" key="1">
    <citation type="submission" date="2018-05" db="EMBL/GenBank/DDBJ databases">
        <title>Genomic Encyclopedia of Type Strains, Phase IV (KMG-IV): sequencing the most valuable type-strain genomes for metagenomic binning, comparative biology and taxonomic classification.</title>
        <authorList>
            <person name="Goeker M."/>
        </authorList>
    </citation>
    <scope>NUCLEOTIDE SEQUENCE [LARGE SCALE GENOMIC DNA]</scope>
    <source>
        <strain evidence="6 7">DSM 16791</strain>
    </source>
</reference>